<sequence length="495" mass="55435">MRHLQRALPQGSARVRFVSSTLSQQARIQLKSRPFSSTSTTASASTTSSSFSTRTSKSAAGINQSKYSPSFRSETTELPKIVNRTPFYVALGLVGLGFWVGSIAVLANHQRQGTSIVRGTLFNVKYDTKARELLGEDIDFVNPKWPWISGTIAHLKGRVDIEYQVRGEKAEGRVHFVAIRPVRKWITADFTLTMPDGTVAPRVASVGSPSLRFAGPQHPRNVFARFNHSDITQRYADKLKRKAQEYVDRIVKGGPVAEGVQTIEELKAKVLPQTQTAFKKTQPLEDKSEVKATLQQSQKTQQNAQAAKAPSASSGQGSNPSLDKIIKLDLIADLPADDISKIWIQKHMDQEDTISAVVPAETYKKMLTRSRMYPVFLLPLSHNDGVEFHLMQFAFHQVMFTSLLEYQTHGENARPYMTITHYPELIESKGIVLMQGTVSTDPRVLTLDQAQVLTFGLQQYYVSDHPQKLKLLEDFHKRPQEFSHEKLIELTEISG</sequence>
<evidence type="ECO:0000313" key="8">
    <source>
        <dbReference type="Proteomes" id="UP000780801"/>
    </source>
</evidence>
<dbReference type="GO" id="GO:0005739">
    <property type="term" value="C:mitochondrion"/>
    <property type="evidence" value="ECO:0007669"/>
    <property type="project" value="UniProtKB-SubCell"/>
</dbReference>
<feature type="compositionally biased region" description="Low complexity" evidence="5">
    <location>
        <begin position="36"/>
        <end position="55"/>
    </location>
</feature>
<dbReference type="Proteomes" id="UP000780801">
    <property type="component" value="Unassembled WGS sequence"/>
</dbReference>
<feature type="compositionally biased region" description="Low complexity" evidence="5">
    <location>
        <begin position="291"/>
        <end position="309"/>
    </location>
</feature>
<feature type="region of interest" description="Disordered" evidence="5">
    <location>
        <begin position="279"/>
        <end position="320"/>
    </location>
</feature>
<keyword evidence="6" id="KW-1133">Transmembrane helix</keyword>
<comment type="subcellular location">
    <subcellularLocation>
        <location evidence="1">Mitochondrion</location>
    </subcellularLocation>
</comment>
<evidence type="ECO:0000256" key="4">
    <source>
        <dbReference type="ARBA" id="ARBA00023128"/>
    </source>
</evidence>
<dbReference type="OrthoDB" id="16535at2759"/>
<dbReference type="AlphaFoldDB" id="A0A9P6G2P7"/>
<accession>A0A9P6G2P7</accession>
<dbReference type="InterPro" id="IPR010591">
    <property type="entry name" value="ATP11"/>
</dbReference>
<protein>
    <submittedName>
        <fullName evidence="7">Uncharacterized protein</fullName>
    </submittedName>
</protein>
<comment type="caution">
    <text evidence="7">The sequence shown here is derived from an EMBL/GenBank/DDBJ whole genome shotgun (WGS) entry which is preliminary data.</text>
</comment>
<feature type="transmembrane region" description="Helical" evidence="6">
    <location>
        <begin position="87"/>
        <end position="107"/>
    </location>
</feature>
<organism evidence="7 8">
    <name type="scientific">Lunasporangiospora selenospora</name>
    <dbReference type="NCBI Taxonomy" id="979761"/>
    <lineage>
        <taxon>Eukaryota</taxon>
        <taxon>Fungi</taxon>
        <taxon>Fungi incertae sedis</taxon>
        <taxon>Mucoromycota</taxon>
        <taxon>Mortierellomycotina</taxon>
        <taxon>Mortierellomycetes</taxon>
        <taxon>Mortierellales</taxon>
        <taxon>Mortierellaceae</taxon>
        <taxon>Lunasporangiospora</taxon>
    </lineage>
</organism>
<evidence type="ECO:0000256" key="5">
    <source>
        <dbReference type="SAM" id="MobiDB-lite"/>
    </source>
</evidence>
<evidence type="ECO:0000256" key="1">
    <source>
        <dbReference type="ARBA" id="ARBA00004173"/>
    </source>
</evidence>
<dbReference type="InterPro" id="IPR014807">
    <property type="entry name" value="Coa1"/>
</dbReference>
<proteinExistence type="inferred from homology"/>
<evidence type="ECO:0000256" key="2">
    <source>
        <dbReference type="ARBA" id="ARBA00009116"/>
    </source>
</evidence>
<gene>
    <name evidence="7" type="ORF">BGW38_003608</name>
</gene>
<dbReference type="Pfam" id="PF08695">
    <property type="entry name" value="Coa1"/>
    <property type="match status" value="1"/>
</dbReference>
<keyword evidence="6" id="KW-0812">Transmembrane</keyword>
<feature type="region of interest" description="Disordered" evidence="5">
    <location>
        <begin position="33"/>
        <end position="55"/>
    </location>
</feature>
<dbReference type="EMBL" id="JAABOA010000239">
    <property type="protein sequence ID" value="KAF9585170.1"/>
    <property type="molecule type" value="Genomic_DNA"/>
</dbReference>
<evidence type="ECO:0000256" key="3">
    <source>
        <dbReference type="ARBA" id="ARBA00022946"/>
    </source>
</evidence>
<reference evidence="7" key="1">
    <citation type="journal article" date="2020" name="Fungal Divers.">
        <title>Resolving the Mortierellaceae phylogeny through synthesis of multi-gene phylogenetics and phylogenomics.</title>
        <authorList>
            <person name="Vandepol N."/>
            <person name="Liber J."/>
            <person name="Desiro A."/>
            <person name="Na H."/>
            <person name="Kennedy M."/>
            <person name="Barry K."/>
            <person name="Grigoriev I.V."/>
            <person name="Miller A.N."/>
            <person name="O'Donnell K."/>
            <person name="Stajich J.E."/>
            <person name="Bonito G."/>
        </authorList>
    </citation>
    <scope>NUCLEOTIDE SEQUENCE</scope>
    <source>
        <strain evidence="7">KOD1015</strain>
    </source>
</reference>
<keyword evidence="3" id="KW-0809">Transit peptide</keyword>
<keyword evidence="4" id="KW-0496">Mitochondrion</keyword>
<comment type="similarity">
    <text evidence="2">Belongs to the ATP11 family.</text>
</comment>
<dbReference type="PANTHER" id="PTHR13126:SF0">
    <property type="entry name" value="ATP SYNTHASE MITOCHONDRIAL F1 COMPLEX ASSEMBLY FACTOR 1"/>
    <property type="match status" value="1"/>
</dbReference>
<dbReference type="PANTHER" id="PTHR13126">
    <property type="entry name" value="CHAPERONE ATP11"/>
    <property type="match status" value="1"/>
</dbReference>
<evidence type="ECO:0000313" key="7">
    <source>
        <dbReference type="EMBL" id="KAF9585170.1"/>
    </source>
</evidence>
<evidence type="ECO:0000256" key="6">
    <source>
        <dbReference type="SAM" id="Phobius"/>
    </source>
</evidence>
<name>A0A9P6G2P7_9FUNG</name>
<keyword evidence="8" id="KW-1185">Reference proteome</keyword>
<dbReference type="GO" id="GO:0033615">
    <property type="term" value="P:mitochondrial proton-transporting ATP synthase complex assembly"/>
    <property type="evidence" value="ECO:0007669"/>
    <property type="project" value="TreeGrafter"/>
</dbReference>
<keyword evidence="6" id="KW-0472">Membrane</keyword>
<dbReference type="Pfam" id="PF06644">
    <property type="entry name" value="ATP11"/>
    <property type="match status" value="1"/>
</dbReference>